<dbReference type="Gene3D" id="2.40.50.1020">
    <property type="entry name" value="LytTr DNA-binding domain"/>
    <property type="match status" value="1"/>
</dbReference>
<accession>A0A4Q8QDJ9</accession>
<dbReference type="OrthoDB" id="1159183at2"/>
<reference evidence="4 5" key="1">
    <citation type="submission" date="2019-02" db="EMBL/GenBank/DDBJ databases">
        <title>Draft genome sequence of Muricauda sp. 176CP4-71.</title>
        <authorList>
            <person name="Park J.-S."/>
        </authorList>
    </citation>
    <scope>NUCLEOTIDE SEQUENCE [LARGE SCALE GENOMIC DNA]</scope>
    <source>
        <strain evidence="4 5">176CP4-71</strain>
    </source>
</reference>
<evidence type="ECO:0000259" key="3">
    <source>
        <dbReference type="PROSITE" id="PS50930"/>
    </source>
</evidence>
<keyword evidence="1" id="KW-0597">Phosphoprotein</keyword>
<dbReference type="PROSITE" id="PS50930">
    <property type="entry name" value="HTH_LYTTR"/>
    <property type="match status" value="1"/>
</dbReference>
<comment type="caution">
    <text evidence="4">The sequence shown here is derived from an EMBL/GenBank/DDBJ whole genome shotgun (WGS) entry which is preliminary data.</text>
</comment>
<dbReference type="PANTHER" id="PTHR37299:SF1">
    <property type="entry name" value="STAGE 0 SPORULATION PROTEIN A HOMOLOG"/>
    <property type="match status" value="1"/>
</dbReference>
<gene>
    <name evidence="4" type="ORF">EW142_01330</name>
</gene>
<evidence type="ECO:0000259" key="2">
    <source>
        <dbReference type="PROSITE" id="PS50110"/>
    </source>
</evidence>
<feature type="domain" description="Response regulatory" evidence="2">
    <location>
        <begin position="10"/>
        <end position="122"/>
    </location>
</feature>
<sequence>MKITNKTSLKVGIVEDNQICSSQLKLFLLEEYENIKIVGEIDTVGNSDKLFSNQPDLVFLDIKLPDGNAFDILEKHKEGKHDIIFVTAYDTYFQRAFEHYAFNYLLKPLQQEKIKRVMDRYFLSVREKKRFAQNHYDLSSFISKNNSKLLLNLGGEHIFINIDEIVQCQAEGNYTQFLLNDNKKYLANNTLKYFTELLGQKGFFRANRKVLININHIRKIKKGGYLVLKNNEVVLVSIRNRNNLNAIIQDFS</sequence>
<dbReference type="InterPro" id="IPR011006">
    <property type="entry name" value="CheY-like_superfamily"/>
</dbReference>
<organism evidence="4 5">
    <name type="scientific">Flagellimonas allohymeniacidonis</name>
    <dbReference type="NCBI Taxonomy" id="2517819"/>
    <lineage>
        <taxon>Bacteria</taxon>
        <taxon>Pseudomonadati</taxon>
        <taxon>Bacteroidota</taxon>
        <taxon>Flavobacteriia</taxon>
        <taxon>Flavobacteriales</taxon>
        <taxon>Flavobacteriaceae</taxon>
        <taxon>Flagellimonas</taxon>
    </lineage>
</organism>
<name>A0A4Q8QDJ9_9FLAO</name>
<dbReference type="PROSITE" id="PS50110">
    <property type="entry name" value="RESPONSE_REGULATORY"/>
    <property type="match status" value="1"/>
</dbReference>
<dbReference type="SMART" id="SM00850">
    <property type="entry name" value="LytTR"/>
    <property type="match status" value="1"/>
</dbReference>
<dbReference type="GO" id="GO:0003677">
    <property type="term" value="F:DNA binding"/>
    <property type="evidence" value="ECO:0007669"/>
    <property type="project" value="InterPro"/>
</dbReference>
<dbReference type="InterPro" id="IPR046947">
    <property type="entry name" value="LytR-like"/>
</dbReference>
<dbReference type="EMBL" id="SGIU01000001">
    <property type="protein sequence ID" value="TAI48475.1"/>
    <property type="molecule type" value="Genomic_DNA"/>
</dbReference>
<dbReference type="InterPro" id="IPR007492">
    <property type="entry name" value="LytTR_DNA-bd_dom"/>
</dbReference>
<feature type="domain" description="HTH LytTR-type" evidence="3">
    <location>
        <begin position="149"/>
        <end position="250"/>
    </location>
</feature>
<dbReference type="Pfam" id="PF00072">
    <property type="entry name" value="Response_reg"/>
    <property type="match status" value="1"/>
</dbReference>
<dbReference type="Gene3D" id="3.40.50.2300">
    <property type="match status" value="1"/>
</dbReference>
<protein>
    <submittedName>
        <fullName evidence="4">Response regulator transcription factor</fullName>
    </submittedName>
</protein>
<dbReference type="AlphaFoldDB" id="A0A4Q8QDJ9"/>
<evidence type="ECO:0000256" key="1">
    <source>
        <dbReference type="PROSITE-ProRule" id="PRU00169"/>
    </source>
</evidence>
<dbReference type="SUPFAM" id="SSF52172">
    <property type="entry name" value="CheY-like"/>
    <property type="match status" value="1"/>
</dbReference>
<evidence type="ECO:0000313" key="5">
    <source>
        <dbReference type="Proteomes" id="UP000291981"/>
    </source>
</evidence>
<dbReference type="Pfam" id="PF04397">
    <property type="entry name" value="LytTR"/>
    <property type="match status" value="1"/>
</dbReference>
<dbReference type="Proteomes" id="UP000291981">
    <property type="component" value="Unassembled WGS sequence"/>
</dbReference>
<proteinExistence type="predicted"/>
<dbReference type="InterPro" id="IPR001789">
    <property type="entry name" value="Sig_transdc_resp-reg_receiver"/>
</dbReference>
<dbReference type="SMART" id="SM00448">
    <property type="entry name" value="REC"/>
    <property type="match status" value="1"/>
</dbReference>
<dbReference type="RefSeq" id="WP_130608564.1">
    <property type="nucleotide sequence ID" value="NZ_SGIU01000001.1"/>
</dbReference>
<dbReference type="GO" id="GO:0000156">
    <property type="term" value="F:phosphorelay response regulator activity"/>
    <property type="evidence" value="ECO:0007669"/>
    <property type="project" value="InterPro"/>
</dbReference>
<dbReference type="PANTHER" id="PTHR37299">
    <property type="entry name" value="TRANSCRIPTIONAL REGULATOR-RELATED"/>
    <property type="match status" value="1"/>
</dbReference>
<keyword evidence="5" id="KW-1185">Reference proteome</keyword>
<evidence type="ECO:0000313" key="4">
    <source>
        <dbReference type="EMBL" id="TAI48475.1"/>
    </source>
</evidence>
<feature type="modified residue" description="4-aspartylphosphate" evidence="1">
    <location>
        <position position="61"/>
    </location>
</feature>